<evidence type="ECO:0000259" key="5">
    <source>
        <dbReference type="PROSITE" id="PS51935"/>
    </source>
</evidence>
<name>A0A7X6JYY6_9RHOB</name>
<dbReference type="InterPro" id="IPR041382">
    <property type="entry name" value="SH3_16"/>
</dbReference>
<dbReference type="GO" id="GO:0006508">
    <property type="term" value="P:proteolysis"/>
    <property type="evidence" value="ECO:0007669"/>
    <property type="project" value="UniProtKB-KW"/>
</dbReference>
<dbReference type="InterPro" id="IPR000064">
    <property type="entry name" value="NLP_P60_dom"/>
</dbReference>
<comment type="similarity">
    <text evidence="1">Belongs to the peptidase C40 family.</text>
</comment>
<evidence type="ECO:0000256" key="3">
    <source>
        <dbReference type="ARBA" id="ARBA00022801"/>
    </source>
</evidence>
<dbReference type="EMBL" id="JAAZQQ010000003">
    <property type="protein sequence ID" value="NKX44984.1"/>
    <property type="molecule type" value="Genomic_DNA"/>
</dbReference>
<organism evidence="6 7">
    <name type="scientific">Roseicyclus persicicus</name>
    <dbReference type="NCBI Taxonomy" id="2650661"/>
    <lineage>
        <taxon>Bacteria</taxon>
        <taxon>Pseudomonadati</taxon>
        <taxon>Pseudomonadota</taxon>
        <taxon>Alphaproteobacteria</taxon>
        <taxon>Rhodobacterales</taxon>
        <taxon>Roseobacteraceae</taxon>
        <taxon>Roseicyclus</taxon>
    </lineage>
</organism>
<dbReference type="Gene3D" id="3.90.1720.10">
    <property type="entry name" value="endopeptidase domain like (from Nostoc punctiforme)"/>
    <property type="match status" value="1"/>
</dbReference>
<dbReference type="SUPFAM" id="SSF54001">
    <property type="entry name" value="Cysteine proteinases"/>
    <property type="match status" value="1"/>
</dbReference>
<feature type="domain" description="NlpC/P60" evidence="5">
    <location>
        <begin position="153"/>
        <end position="274"/>
    </location>
</feature>
<keyword evidence="4" id="KW-0788">Thiol protease</keyword>
<gene>
    <name evidence="6" type="ORF">HCU73_10315</name>
</gene>
<evidence type="ECO:0000256" key="4">
    <source>
        <dbReference type="ARBA" id="ARBA00022807"/>
    </source>
</evidence>
<evidence type="ECO:0000256" key="1">
    <source>
        <dbReference type="ARBA" id="ARBA00007074"/>
    </source>
</evidence>
<dbReference type="RefSeq" id="WP_168623380.1">
    <property type="nucleotide sequence ID" value="NZ_JAAZQQ010000003.1"/>
</dbReference>
<dbReference type="AlphaFoldDB" id="A0A7X6JYY6"/>
<comment type="caution">
    <text evidence="6">The sequence shown here is derived from an EMBL/GenBank/DDBJ whole genome shotgun (WGS) entry which is preliminary data.</text>
</comment>
<evidence type="ECO:0000313" key="7">
    <source>
        <dbReference type="Proteomes" id="UP000526408"/>
    </source>
</evidence>
<dbReference type="InterPro" id="IPR038765">
    <property type="entry name" value="Papain-like_cys_pep_sf"/>
</dbReference>
<dbReference type="Pfam" id="PF18348">
    <property type="entry name" value="SH3_16"/>
    <property type="match status" value="1"/>
</dbReference>
<dbReference type="PANTHER" id="PTHR47359">
    <property type="entry name" value="PEPTIDOGLYCAN DL-ENDOPEPTIDASE CWLO"/>
    <property type="match status" value="1"/>
</dbReference>
<protein>
    <submittedName>
        <fullName evidence="6">C40 family peptidase</fullName>
    </submittedName>
</protein>
<dbReference type="PROSITE" id="PS51935">
    <property type="entry name" value="NLPC_P60"/>
    <property type="match status" value="1"/>
</dbReference>
<dbReference type="GO" id="GO:0008234">
    <property type="term" value="F:cysteine-type peptidase activity"/>
    <property type="evidence" value="ECO:0007669"/>
    <property type="project" value="UniProtKB-KW"/>
</dbReference>
<accession>A0A7X6JYY6</accession>
<dbReference type="Pfam" id="PF00877">
    <property type="entry name" value="NLPC_P60"/>
    <property type="match status" value="1"/>
</dbReference>
<dbReference type="InterPro" id="IPR051794">
    <property type="entry name" value="PG_Endopeptidase_C40"/>
</dbReference>
<reference evidence="6 7" key="1">
    <citation type="submission" date="2020-04" db="EMBL/GenBank/DDBJ databases">
        <authorList>
            <person name="Yoon J."/>
        </authorList>
    </citation>
    <scope>NUCLEOTIDE SEQUENCE [LARGE SCALE GENOMIC DNA]</scope>
    <source>
        <strain evidence="6 7">KMU-115</strain>
    </source>
</reference>
<keyword evidence="3" id="KW-0378">Hydrolase</keyword>
<evidence type="ECO:0000256" key="2">
    <source>
        <dbReference type="ARBA" id="ARBA00022670"/>
    </source>
</evidence>
<sequence length="278" mass="30399">MTMDPRMTPSNGRVAHVSLEGQVEAERFVTGRWMMVQQPMVNITDAPRGARVSQLLFGERFLALETADGFSFGMAERDGYVGYILSGALTGAEDATHWVVAPATHLYPKPDLKAPPDVALFFGSQVRVAGERDGYLRIQTGHYIPQQHLVPMKARFSDPVGVADLFLGTPYLWGGTSRWGIDCSGLIQAALIACGIDCPRDSDQQEAALGVDLPEDEPLRRGDLVFWKGHVGIMSSETMLLHANAHHMAVAYEPLDEALARIGAREFGAVTARKRLPL</sequence>
<evidence type="ECO:0000313" key="6">
    <source>
        <dbReference type="EMBL" id="NKX44984.1"/>
    </source>
</evidence>
<dbReference type="Proteomes" id="UP000526408">
    <property type="component" value="Unassembled WGS sequence"/>
</dbReference>
<proteinExistence type="inferred from homology"/>
<dbReference type="PANTHER" id="PTHR47359:SF3">
    <property type="entry name" value="NLP_P60 DOMAIN-CONTAINING PROTEIN-RELATED"/>
    <property type="match status" value="1"/>
</dbReference>
<keyword evidence="7" id="KW-1185">Reference proteome</keyword>
<keyword evidence="2" id="KW-0645">Protease</keyword>